<evidence type="ECO:0000313" key="4">
    <source>
        <dbReference type="EMBL" id="SFB21344.1"/>
    </source>
</evidence>
<dbReference type="Proteomes" id="UP000199012">
    <property type="component" value="Unassembled WGS sequence"/>
</dbReference>
<dbReference type="SUPFAM" id="SSF48576">
    <property type="entry name" value="Terpenoid synthases"/>
    <property type="match status" value="1"/>
</dbReference>
<dbReference type="InterPro" id="IPR008949">
    <property type="entry name" value="Isoprenoid_synthase_dom_sf"/>
</dbReference>
<dbReference type="InterPro" id="IPR044843">
    <property type="entry name" value="Trans_IPPS_bact-type"/>
</dbReference>
<name>A0A1I0Z6W5_9CELL</name>
<keyword evidence="5" id="KW-1185">Reference proteome</keyword>
<sequence>MLVPDGLALYDATAARASRDVLAAYSTSFGLGTRLLGARARRDIEAVYALVRLADEVVDTYRGPVAAAELDELEEQTRRALGTGFSTNLVVHAFARTARRTGIDRGEIDPFFASMRADLSVHEHDRSSYEQYVYGSAEVVGVMCLKVFLAADRPDGAGRPPAPDAATVDGARALGAAFQKINFLRDLGADSGDLGRAYFPGLDPRALTPAQVRDVLAEIGDDVARARAAMPRLPLRARCAVAATLALYDGLLVRLARTDPAELARRRVRVPDPQKLLLVGRAVATTLAEDRRRGGRGQAAAGSSRRPSSSPPSTTRARSPRGDAAAPTPTADMTSTRGAVTTSATSTSGTGTATSASGTGSATSTTSTSTTEAGRG</sequence>
<dbReference type="InterPro" id="IPR002060">
    <property type="entry name" value="Squ/phyt_synthse"/>
</dbReference>
<dbReference type="SFLD" id="SFLDG01018">
    <property type="entry name" value="Squalene/Phytoene_Synthase_Lik"/>
    <property type="match status" value="1"/>
</dbReference>
<evidence type="ECO:0000256" key="2">
    <source>
        <dbReference type="ARBA" id="ARBA00022679"/>
    </source>
</evidence>
<dbReference type="PROSITE" id="PS01045">
    <property type="entry name" value="SQUALEN_PHYTOEN_SYN_2"/>
    <property type="match status" value="1"/>
</dbReference>
<dbReference type="AlphaFoldDB" id="A0A1I0Z6W5"/>
<protein>
    <submittedName>
        <fullName evidence="4">Phytoene/squalene synthetase</fullName>
    </submittedName>
</protein>
<organism evidence="4 5">
    <name type="scientific">Cellulomonas marina</name>
    <dbReference type="NCBI Taxonomy" id="988821"/>
    <lineage>
        <taxon>Bacteria</taxon>
        <taxon>Bacillati</taxon>
        <taxon>Actinomycetota</taxon>
        <taxon>Actinomycetes</taxon>
        <taxon>Micrococcales</taxon>
        <taxon>Cellulomonadaceae</taxon>
        <taxon>Cellulomonas</taxon>
    </lineage>
</organism>
<dbReference type="STRING" id="988821.SAMN05421867_1104"/>
<dbReference type="UniPathway" id="UPA00799"/>
<dbReference type="SFLD" id="SFLDS00005">
    <property type="entry name" value="Isoprenoid_Synthase_Type_I"/>
    <property type="match status" value="1"/>
</dbReference>
<dbReference type="Gene3D" id="1.10.600.10">
    <property type="entry name" value="Farnesyl Diphosphate Synthase"/>
    <property type="match status" value="1"/>
</dbReference>
<accession>A0A1I0Z6W5</accession>
<evidence type="ECO:0000256" key="1">
    <source>
        <dbReference type="ARBA" id="ARBA00004684"/>
    </source>
</evidence>
<dbReference type="GO" id="GO:0004311">
    <property type="term" value="F:geranylgeranyl diphosphate synthase activity"/>
    <property type="evidence" value="ECO:0007669"/>
    <property type="project" value="InterPro"/>
</dbReference>
<gene>
    <name evidence="4" type="ORF">SAMN05421867_1104</name>
</gene>
<dbReference type="Pfam" id="PF00494">
    <property type="entry name" value="SQS_PSY"/>
    <property type="match status" value="1"/>
</dbReference>
<feature type="compositionally biased region" description="Low complexity" evidence="3">
    <location>
        <begin position="298"/>
        <end position="376"/>
    </location>
</feature>
<feature type="region of interest" description="Disordered" evidence="3">
    <location>
        <begin position="288"/>
        <end position="376"/>
    </location>
</feature>
<dbReference type="EMBL" id="FOKA01000010">
    <property type="protein sequence ID" value="SFB21344.1"/>
    <property type="molecule type" value="Genomic_DNA"/>
</dbReference>
<dbReference type="SFLD" id="SFLDG01212">
    <property type="entry name" value="Phytoene_synthase_like"/>
    <property type="match status" value="1"/>
</dbReference>
<evidence type="ECO:0000256" key="3">
    <source>
        <dbReference type="SAM" id="MobiDB-lite"/>
    </source>
</evidence>
<keyword evidence="2" id="KW-0808">Transferase</keyword>
<proteinExistence type="predicted"/>
<dbReference type="InterPro" id="IPR019845">
    <property type="entry name" value="Squalene/phytoene_synthase_CS"/>
</dbReference>
<dbReference type="RefSeq" id="WP_239079075.1">
    <property type="nucleotide sequence ID" value="NZ_BONM01000054.1"/>
</dbReference>
<dbReference type="GO" id="GO:0008299">
    <property type="term" value="P:isoprenoid biosynthetic process"/>
    <property type="evidence" value="ECO:0007669"/>
    <property type="project" value="UniProtKB-ARBA"/>
</dbReference>
<reference evidence="4 5" key="1">
    <citation type="submission" date="2016-10" db="EMBL/GenBank/DDBJ databases">
        <authorList>
            <person name="de Groot N.N."/>
        </authorList>
    </citation>
    <scope>NUCLEOTIDE SEQUENCE [LARGE SCALE GENOMIC DNA]</scope>
    <source>
        <strain evidence="4 5">CGMCC 4.6945</strain>
    </source>
</reference>
<dbReference type="PANTHER" id="PTHR31480">
    <property type="entry name" value="BIFUNCTIONAL LYCOPENE CYCLASE/PHYTOENE SYNTHASE"/>
    <property type="match status" value="1"/>
</dbReference>
<comment type="pathway">
    <text evidence="1">Carotenoid biosynthesis; phytoene biosynthesis.</text>
</comment>
<evidence type="ECO:0000313" key="5">
    <source>
        <dbReference type="Proteomes" id="UP000199012"/>
    </source>
</evidence>